<reference evidence="1 2" key="1">
    <citation type="journal article" date="2019" name="Int. J. Syst. Evol. Microbiol.">
        <title>Capsulimonas corticalis gen. nov., sp. nov., an aerobic capsulated bacterium, of a novel bacterial order, Capsulimonadales ord. nov., of the class Armatimonadia of the phylum Armatimonadetes.</title>
        <authorList>
            <person name="Li J."/>
            <person name="Kudo C."/>
            <person name="Tonouchi A."/>
        </authorList>
    </citation>
    <scope>NUCLEOTIDE SEQUENCE [LARGE SCALE GENOMIC DNA]</scope>
    <source>
        <strain evidence="1 2">AX-7</strain>
    </source>
</reference>
<dbReference type="Gene3D" id="3.30.565.10">
    <property type="entry name" value="Histidine kinase-like ATPase, C-terminal domain"/>
    <property type="match status" value="1"/>
</dbReference>
<dbReference type="RefSeq" id="WP_119323866.1">
    <property type="nucleotide sequence ID" value="NZ_AP025739.1"/>
</dbReference>
<dbReference type="PANTHER" id="PTHR35801">
    <property type="entry name" value="PHOSPHOSERINE PHOSPHATASE RSBX"/>
    <property type="match status" value="1"/>
</dbReference>
<dbReference type="Pfam" id="PF07228">
    <property type="entry name" value="SpoIIE"/>
    <property type="match status" value="1"/>
</dbReference>
<protein>
    <submittedName>
        <fullName evidence="1">TorS-related protein</fullName>
    </submittedName>
</protein>
<dbReference type="InterPro" id="IPR036457">
    <property type="entry name" value="PPM-type-like_dom_sf"/>
</dbReference>
<dbReference type="PANTHER" id="PTHR35801:SF1">
    <property type="entry name" value="PHOSPHOSERINE PHOSPHATASE RSBX"/>
    <property type="match status" value="1"/>
</dbReference>
<proteinExistence type="predicted"/>
<evidence type="ECO:0000313" key="1">
    <source>
        <dbReference type="EMBL" id="BDI28388.1"/>
    </source>
</evidence>
<dbReference type="SUPFAM" id="SSF81606">
    <property type="entry name" value="PP2C-like"/>
    <property type="match status" value="1"/>
</dbReference>
<dbReference type="OrthoDB" id="479131at2"/>
<dbReference type="SUPFAM" id="SSF55874">
    <property type="entry name" value="ATPase domain of HSP90 chaperone/DNA topoisomerase II/histidine kinase"/>
    <property type="match status" value="1"/>
</dbReference>
<evidence type="ECO:0000313" key="2">
    <source>
        <dbReference type="Proteomes" id="UP000287394"/>
    </source>
</evidence>
<sequence>MNTSTALEITDATLVGEARRRVASLTHSLGFNEETRGRVALIVTELATNILKHAQTGEIVFRELREGDAAGIEILSLDRGPGISNVAQSLADGYSTAGTPGNGLGAVVRLSSTFDIYTQSGAGTAILSRIWDRPTSFVQPGAPLEIGVVCVPKPGETECGDAWSSSQSPQRCSLFVADGLGHGPVAAEASREAVRVFDAVAETSDSKRIIEAAHLALRSTRGSVVAVGQIAPEDGILRYVGVGNISSTLLTPEGTRSLVSHNGTVGQTMRTLNEFTYPWPRTALLVMASDGLQSQWTLDKYPGLASRHPSLIAGVLYRDFNRRRDDVTVLVARWKERATQ</sequence>
<dbReference type="SMART" id="SM00331">
    <property type="entry name" value="PP2C_SIG"/>
    <property type="match status" value="1"/>
</dbReference>
<name>A0A402D311_9BACT</name>
<dbReference type="CDD" id="cd16934">
    <property type="entry name" value="HATPase_RsbT-like"/>
    <property type="match status" value="1"/>
</dbReference>
<dbReference type="Proteomes" id="UP000287394">
    <property type="component" value="Chromosome"/>
</dbReference>
<dbReference type="Gene3D" id="3.60.40.10">
    <property type="entry name" value="PPM-type phosphatase domain"/>
    <property type="match status" value="1"/>
</dbReference>
<dbReference type="InterPro" id="IPR036890">
    <property type="entry name" value="HATPase_C_sf"/>
</dbReference>
<dbReference type="KEGG" id="ccot:CCAX7_004390"/>
<dbReference type="Pfam" id="PF13581">
    <property type="entry name" value="HATPase_c_2"/>
    <property type="match status" value="1"/>
</dbReference>
<dbReference type="InterPro" id="IPR001932">
    <property type="entry name" value="PPM-type_phosphatase-like_dom"/>
</dbReference>
<dbReference type="InterPro" id="IPR039248">
    <property type="entry name" value="Ptase_RsbX"/>
</dbReference>
<dbReference type="InterPro" id="IPR003594">
    <property type="entry name" value="HATPase_dom"/>
</dbReference>
<organism evidence="1 2">
    <name type="scientific">Capsulimonas corticalis</name>
    <dbReference type="NCBI Taxonomy" id="2219043"/>
    <lineage>
        <taxon>Bacteria</taxon>
        <taxon>Bacillati</taxon>
        <taxon>Armatimonadota</taxon>
        <taxon>Armatimonadia</taxon>
        <taxon>Capsulimonadales</taxon>
        <taxon>Capsulimonadaceae</taxon>
        <taxon>Capsulimonas</taxon>
    </lineage>
</organism>
<accession>A0A402D311</accession>
<keyword evidence="2" id="KW-1185">Reference proteome</keyword>
<dbReference type="AlphaFoldDB" id="A0A402D311"/>
<dbReference type="EMBL" id="AP025739">
    <property type="protein sequence ID" value="BDI28388.1"/>
    <property type="molecule type" value="Genomic_DNA"/>
</dbReference>
<gene>
    <name evidence="1" type="ORF">CCAX7_004390</name>
</gene>